<feature type="transmembrane region" description="Helical" evidence="13">
    <location>
        <begin position="138"/>
        <end position="164"/>
    </location>
</feature>
<dbReference type="GO" id="GO:0015099">
    <property type="term" value="F:nickel cation transmembrane transporter activity"/>
    <property type="evidence" value="ECO:0007669"/>
    <property type="project" value="InterPro"/>
</dbReference>
<evidence type="ECO:0000256" key="13">
    <source>
        <dbReference type="RuleBase" id="RU363032"/>
    </source>
</evidence>
<comment type="similarity">
    <text evidence="10">Belongs to the binding-protein-dependent transport system permease family. OppBC subfamily.</text>
</comment>
<reference evidence="16" key="1">
    <citation type="submission" date="2015-01" db="EMBL/GenBank/DDBJ databases">
        <authorList>
            <person name="Manzoor Shahid"/>
            <person name="Zubair Saima"/>
        </authorList>
    </citation>
    <scope>NUCLEOTIDE SEQUENCE [LARGE SCALE GENOMIC DNA]</scope>
    <source>
        <strain evidence="16">Sp3</strain>
    </source>
</reference>
<accession>A0A0B7MGC6</accession>
<evidence type="ECO:0000256" key="4">
    <source>
        <dbReference type="ARBA" id="ARBA00022596"/>
    </source>
</evidence>
<evidence type="ECO:0000256" key="12">
    <source>
        <dbReference type="ARBA" id="ARBA00044774"/>
    </source>
</evidence>
<evidence type="ECO:0000256" key="8">
    <source>
        <dbReference type="ARBA" id="ARBA00023112"/>
    </source>
</evidence>
<dbReference type="Proteomes" id="UP000046155">
    <property type="component" value="Unassembled WGS sequence"/>
</dbReference>
<proteinExistence type="inferred from homology"/>
<dbReference type="InterPro" id="IPR035906">
    <property type="entry name" value="MetI-like_sf"/>
</dbReference>
<evidence type="ECO:0000256" key="3">
    <source>
        <dbReference type="ARBA" id="ARBA00022475"/>
    </source>
</evidence>
<dbReference type="InterPro" id="IPR000515">
    <property type="entry name" value="MetI-like"/>
</dbReference>
<dbReference type="InterPro" id="IPR045621">
    <property type="entry name" value="BPD_transp_1_N"/>
</dbReference>
<keyword evidence="8" id="KW-0921">Nickel transport</keyword>
<dbReference type="InterPro" id="IPR050045">
    <property type="entry name" value="Opp2B"/>
</dbReference>
<feature type="domain" description="ABC transmembrane type-1" evidence="14">
    <location>
        <begin position="98"/>
        <end position="299"/>
    </location>
</feature>
<name>A0A0B7MGC6_9FIRM</name>
<dbReference type="Pfam" id="PF00528">
    <property type="entry name" value="BPD_transp_1"/>
    <property type="match status" value="1"/>
</dbReference>
<keyword evidence="7" id="KW-0406">Ion transport</keyword>
<dbReference type="AlphaFoldDB" id="A0A0B7MGC6"/>
<keyword evidence="9 13" id="KW-0472">Membrane</keyword>
<gene>
    <name evidence="15" type="primary">nikB</name>
    <name evidence="15" type="ORF">SSCH_380006</name>
</gene>
<dbReference type="InterPro" id="IPR050036">
    <property type="entry name" value="CntB"/>
</dbReference>
<evidence type="ECO:0000256" key="2">
    <source>
        <dbReference type="ARBA" id="ARBA00022448"/>
    </source>
</evidence>
<keyword evidence="16" id="KW-1185">Reference proteome</keyword>
<dbReference type="CDD" id="cd06261">
    <property type="entry name" value="TM_PBP2"/>
    <property type="match status" value="1"/>
</dbReference>
<dbReference type="EMBL" id="CDRZ01000234">
    <property type="protein sequence ID" value="CEO89135.1"/>
    <property type="molecule type" value="Genomic_DNA"/>
</dbReference>
<dbReference type="RefSeq" id="WP_044665159.1">
    <property type="nucleotide sequence ID" value="NZ_CDRZ01000234.1"/>
</dbReference>
<evidence type="ECO:0000256" key="10">
    <source>
        <dbReference type="ARBA" id="ARBA00024202"/>
    </source>
</evidence>
<dbReference type="Gene3D" id="1.10.3720.10">
    <property type="entry name" value="MetI-like"/>
    <property type="match status" value="1"/>
</dbReference>
<dbReference type="GO" id="GO:0005886">
    <property type="term" value="C:plasma membrane"/>
    <property type="evidence" value="ECO:0007669"/>
    <property type="project" value="UniProtKB-SubCell"/>
</dbReference>
<keyword evidence="5 13" id="KW-0812">Transmembrane</keyword>
<evidence type="ECO:0000313" key="16">
    <source>
        <dbReference type="Proteomes" id="UP000046155"/>
    </source>
</evidence>
<evidence type="ECO:0000256" key="11">
    <source>
        <dbReference type="ARBA" id="ARBA00038669"/>
    </source>
</evidence>
<evidence type="ECO:0000259" key="14">
    <source>
        <dbReference type="PROSITE" id="PS50928"/>
    </source>
</evidence>
<evidence type="ECO:0000313" key="15">
    <source>
        <dbReference type="EMBL" id="CEO89135.1"/>
    </source>
</evidence>
<dbReference type="NCBIfam" id="NF045469">
    <property type="entry name" value="Opp1B"/>
    <property type="match status" value="1"/>
</dbReference>
<keyword evidence="6 13" id="KW-1133">Transmembrane helix</keyword>
<evidence type="ECO:0000256" key="9">
    <source>
        <dbReference type="ARBA" id="ARBA00023136"/>
    </source>
</evidence>
<comment type="subcellular location">
    <subcellularLocation>
        <location evidence="1 13">Cell membrane</location>
        <topology evidence="1 13">Multi-pass membrane protein</topology>
    </subcellularLocation>
</comment>
<keyword evidence="3" id="KW-1003">Cell membrane</keyword>
<dbReference type="Pfam" id="PF19300">
    <property type="entry name" value="BPD_transp_1_N"/>
    <property type="match status" value="1"/>
</dbReference>
<feature type="transmembrane region" description="Helical" evidence="13">
    <location>
        <begin position="277"/>
        <end position="302"/>
    </location>
</feature>
<comment type="subunit">
    <text evidence="11">The complex is composed of two ATP-binding proteins (NikD and NikE), two transmembrane proteins (NikB and NikC) and a solute-binding protein (NikA).</text>
</comment>
<evidence type="ECO:0000256" key="1">
    <source>
        <dbReference type="ARBA" id="ARBA00004651"/>
    </source>
</evidence>
<keyword evidence="4" id="KW-0533">Nickel</keyword>
<evidence type="ECO:0000256" key="6">
    <source>
        <dbReference type="ARBA" id="ARBA00022989"/>
    </source>
</evidence>
<sequence>MKNYILKRLLYLIPVMIGVSIITFALINLAPGDPAELMLRAEGMEPTREAVEALREEMGLNDPVYVQYGKWLWGVLHLDMGKSYRTARPVTEEILDRFPATLELTVAALLFVLLFAVPAGILAALYRHAFIDHLSRILALLGASMPGFWLALLMIYFFAVKLGIFPVMGRGGPMHLVLPAVTLGFAMAAVYARLLRASMLDVLGQDFIKVARAKGLHEKWVIGRHALKNAVLPAVTMFGMSFGGLLGGSVIIETIFAWPGIGKFAVDSIFNRDYPVIQGYVLFMAVIFVVANLLVDISYGLLDPRIRLERRS</sequence>
<dbReference type="OrthoDB" id="9773221at2"/>
<organism evidence="15 16">
    <name type="scientific">Syntrophaceticus schinkii</name>
    <dbReference type="NCBI Taxonomy" id="499207"/>
    <lineage>
        <taxon>Bacteria</taxon>
        <taxon>Bacillati</taxon>
        <taxon>Bacillota</taxon>
        <taxon>Clostridia</taxon>
        <taxon>Thermoanaerobacterales</taxon>
        <taxon>Thermoanaerobacterales Family III. Incertae Sedis</taxon>
        <taxon>Syntrophaceticus</taxon>
    </lineage>
</organism>
<feature type="transmembrane region" description="Helical" evidence="13">
    <location>
        <begin position="176"/>
        <end position="195"/>
    </location>
</feature>
<feature type="transmembrane region" description="Helical" evidence="13">
    <location>
        <begin position="104"/>
        <end position="126"/>
    </location>
</feature>
<dbReference type="SUPFAM" id="SSF161098">
    <property type="entry name" value="MetI-like"/>
    <property type="match status" value="1"/>
</dbReference>
<protein>
    <recommendedName>
        <fullName evidence="12">Nickel import system permease protein NikB</fullName>
    </recommendedName>
</protein>
<dbReference type="PANTHER" id="PTHR43163">
    <property type="entry name" value="DIPEPTIDE TRANSPORT SYSTEM PERMEASE PROTEIN DPPB-RELATED"/>
    <property type="match status" value="1"/>
</dbReference>
<feature type="transmembrane region" description="Helical" evidence="13">
    <location>
        <begin position="230"/>
        <end position="257"/>
    </location>
</feature>
<dbReference type="NCBIfam" id="NF045470">
    <property type="entry name" value="Opp2B"/>
    <property type="match status" value="1"/>
</dbReference>
<dbReference type="PROSITE" id="PS50928">
    <property type="entry name" value="ABC_TM1"/>
    <property type="match status" value="1"/>
</dbReference>
<evidence type="ECO:0000256" key="5">
    <source>
        <dbReference type="ARBA" id="ARBA00022692"/>
    </source>
</evidence>
<feature type="transmembrane region" description="Helical" evidence="13">
    <location>
        <begin position="9"/>
        <end position="30"/>
    </location>
</feature>
<keyword evidence="2 13" id="KW-0813">Transport</keyword>
<dbReference type="PANTHER" id="PTHR43163:SF6">
    <property type="entry name" value="DIPEPTIDE TRANSPORT SYSTEM PERMEASE PROTEIN DPPB-RELATED"/>
    <property type="match status" value="1"/>
</dbReference>
<evidence type="ECO:0000256" key="7">
    <source>
        <dbReference type="ARBA" id="ARBA00023065"/>
    </source>
</evidence>